<dbReference type="AlphaFoldDB" id="N6U0F4"/>
<dbReference type="InterPro" id="IPR000914">
    <property type="entry name" value="SBP_5_dom"/>
</dbReference>
<dbReference type="PROSITE" id="PS51318">
    <property type="entry name" value="TAT"/>
    <property type="match status" value="1"/>
</dbReference>
<keyword evidence="6" id="KW-0614">Plasmid</keyword>
<dbReference type="PIRSF" id="PIRSF002741">
    <property type="entry name" value="MppA"/>
    <property type="match status" value="1"/>
</dbReference>
<gene>
    <name evidence="6" type="ORF">RHSP_41767</name>
</gene>
<comment type="similarity">
    <text evidence="2">Belongs to the bacterial solute-binding protein 5 family.</text>
</comment>
<organism evidence="6 7">
    <name type="scientific">Rhizobium freirei PRF 81</name>
    <dbReference type="NCBI Taxonomy" id="363754"/>
    <lineage>
        <taxon>Bacteria</taxon>
        <taxon>Pseudomonadati</taxon>
        <taxon>Pseudomonadota</taxon>
        <taxon>Alphaproteobacteria</taxon>
        <taxon>Hyphomicrobiales</taxon>
        <taxon>Rhizobiaceae</taxon>
        <taxon>Rhizobium/Agrobacterium group</taxon>
        <taxon>Rhizobium</taxon>
    </lineage>
</organism>
<dbReference type="PANTHER" id="PTHR30290">
    <property type="entry name" value="PERIPLASMIC BINDING COMPONENT OF ABC TRANSPORTER"/>
    <property type="match status" value="1"/>
</dbReference>
<dbReference type="InterPro" id="IPR006311">
    <property type="entry name" value="TAT_signal"/>
</dbReference>
<proteinExistence type="inferred from homology"/>
<dbReference type="SUPFAM" id="SSF53850">
    <property type="entry name" value="Periplasmic binding protein-like II"/>
    <property type="match status" value="1"/>
</dbReference>
<dbReference type="Proteomes" id="UP000012429">
    <property type="component" value="Unassembled WGS sequence"/>
</dbReference>
<evidence type="ECO:0000256" key="4">
    <source>
        <dbReference type="ARBA" id="ARBA00022729"/>
    </source>
</evidence>
<keyword evidence="7" id="KW-1185">Reference proteome</keyword>
<keyword evidence="4" id="KW-0732">Signal</keyword>
<dbReference type="GO" id="GO:1904680">
    <property type="term" value="F:peptide transmembrane transporter activity"/>
    <property type="evidence" value="ECO:0007669"/>
    <property type="project" value="TreeGrafter"/>
</dbReference>
<reference evidence="6 7" key="1">
    <citation type="journal article" date="2012" name="BMC Genomics">
        <title>Genomic basis of broad host range and environmental adaptability of Rhizobium tropici CIAT 899 and Rhizobium sp. PRF 81 which are used in inoculants for common bean (Phaseolus vulgaris L.).</title>
        <authorList>
            <person name="Ormeno-Orrillo E."/>
            <person name="Menna P."/>
            <person name="Almeida L.G."/>
            <person name="Ollero F.J."/>
            <person name="Nicolas M.F."/>
            <person name="Pains Rodrigues E."/>
            <person name="Shigueyoshi Nakatani A."/>
            <person name="Silva Batista J.S."/>
            <person name="Oliveira Chueire L.M."/>
            <person name="Souza R.C."/>
            <person name="Ribeiro Vasconcelos A.T."/>
            <person name="Megias M."/>
            <person name="Hungria M."/>
            <person name="Martinez-Romero E."/>
        </authorList>
    </citation>
    <scope>NUCLEOTIDE SEQUENCE [LARGE SCALE GENOMIC DNA]</scope>
    <source>
        <strain evidence="6 7">PRF 81</strain>
        <plasmid evidence="6">pPRF81a</plasmid>
    </source>
</reference>
<accession>N6U0F4</accession>
<geneLocation type="plasmid" evidence="6">
    <name>pPRF81a</name>
</geneLocation>
<dbReference type="Pfam" id="PF00496">
    <property type="entry name" value="SBP_bac_5"/>
    <property type="match status" value="1"/>
</dbReference>
<evidence type="ECO:0000313" key="6">
    <source>
        <dbReference type="EMBL" id="ENN83883.1"/>
    </source>
</evidence>
<dbReference type="Gene3D" id="3.10.105.10">
    <property type="entry name" value="Dipeptide-binding Protein, Domain 3"/>
    <property type="match status" value="1"/>
</dbReference>
<protein>
    <submittedName>
        <fullName evidence="6">Dipeptide transport protein</fullName>
    </submittedName>
</protein>
<dbReference type="GO" id="GO:0043190">
    <property type="term" value="C:ATP-binding cassette (ABC) transporter complex"/>
    <property type="evidence" value="ECO:0007669"/>
    <property type="project" value="InterPro"/>
</dbReference>
<evidence type="ECO:0000259" key="5">
    <source>
        <dbReference type="Pfam" id="PF00496"/>
    </source>
</evidence>
<sequence length="535" mass="57521">MNICALLYMMRCRRASTNRGKQVMTYWSNLSRRRFLQAAGALGVVSAVPGMGLAQSAPKRGGTLAIGVEGASTGDTFDPRSFNSPYWAVVSGTIFNTLVEAHGPANELRPGLAKSWEGSDGGKRWVFDLVEGATFHNGHPVTANDVIYSLKIHNAENSRSNSRSIAAAIASISAESPTRVVVQLTEGNYFFPAMVSNYPLCIVPEGTTTFDGVGTGPYKVTRFAPGEAIEAVRHEGYFKKDAAWVDRVIILAANDPAARASAFQSGQIQIASGLDTRTAMLLKALPGKSLVSLRASQFVGFNMRADIEPFNNPNLRLALKLAIDRKDVLARIYGGMGRIGNDTPIPPNDPLFAADIKQNAYDPEQAAALYKKSGHSGPLRLSTSDAATAPAVDMAVLFREHAARAGIQIEVVREPADGYWSNVWGKAPFHATVWGSRPTADMILTTAYSSSSPGNDTHWANPAFDAAIAAARVEADEKRRLEFYTKAQSILSSDGGVIIPVFGDVIEGVTNELKGYVPGTQPCANYRCAEQVWFG</sequence>
<dbReference type="InterPro" id="IPR039424">
    <property type="entry name" value="SBP_5"/>
</dbReference>
<dbReference type="GO" id="GO:0030288">
    <property type="term" value="C:outer membrane-bounded periplasmic space"/>
    <property type="evidence" value="ECO:0007669"/>
    <property type="project" value="UniProtKB-ARBA"/>
</dbReference>
<dbReference type="CDD" id="cd08503">
    <property type="entry name" value="PBP2_NikA_DppA_OppA_like_17"/>
    <property type="match status" value="1"/>
</dbReference>
<comment type="subcellular location">
    <subcellularLocation>
        <location evidence="1">Periplasm</location>
    </subcellularLocation>
</comment>
<dbReference type="EMBL" id="AQHN01000095">
    <property type="protein sequence ID" value="ENN83883.1"/>
    <property type="molecule type" value="Genomic_DNA"/>
</dbReference>
<evidence type="ECO:0000256" key="3">
    <source>
        <dbReference type="ARBA" id="ARBA00022448"/>
    </source>
</evidence>
<name>N6U0F4_9HYPH</name>
<dbReference type="GO" id="GO:0015833">
    <property type="term" value="P:peptide transport"/>
    <property type="evidence" value="ECO:0007669"/>
    <property type="project" value="TreeGrafter"/>
</dbReference>
<dbReference type="InterPro" id="IPR030678">
    <property type="entry name" value="Peptide/Ni-bd"/>
</dbReference>
<evidence type="ECO:0000313" key="7">
    <source>
        <dbReference type="Proteomes" id="UP000012429"/>
    </source>
</evidence>
<dbReference type="PATRIC" id="fig|363754.4.peg.6800"/>
<comment type="caution">
    <text evidence="6">The sequence shown here is derived from an EMBL/GenBank/DDBJ whole genome shotgun (WGS) entry which is preliminary data.</text>
</comment>
<feature type="domain" description="Solute-binding protein family 5" evidence="5">
    <location>
        <begin position="107"/>
        <end position="452"/>
    </location>
</feature>
<evidence type="ECO:0000256" key="1">
    <source>
        <dbReference type="ARBA" id="ARBA00004418"/>
    </source>
</evidence>
<keyword evidence="3" id="KW-0813">Transport</keyword>
<evidence type="ECO:0000256" key="2">
    <source>
        <dbReference type="ARBA" id="ARBA00005695"/>
    </source>
</evidence>
<dbReference type="PANTHER" id="PTHR30290:SF10">
    <property type="entry name" value="PERIPLASMIC OLIGOPEPTIDE-BINDING PROTEIN-RELATED"/>
    <property type="match status" value="1"/>
</dbReference>
<dbReference type="Gene3D" id="3.40.190.10">
    <property type="entry name" value="Periplasmic binding protein-like II"/>
    <property type="match status" value="1"/>
</dbReference>